<reference evidence="2 3" key="1">
    <citation type="submission" date="2013-04" db="EMBL/GenBank/DDBJ databases">
        <title>Hyphomonas sp. T24B3 Genome Sequencing.</title>
        <authorList>
            <person name="Lai Q."/>
            <person name="Shao Z."/>
        </authorList>
    </citation>
    <scope>NUCLEOTIDE SEQUENCE [LARGE SCALE GENOMIC DNA]</scope>
    <source>
        <strain evidence="2 3">T24B3</strain>
    </source>
</reference>
<dbReference type="InterPro" id="IPR050181">
    <property type="entry name" value="Cold_shock_domain"/>
</dbReference>
<dbReference type="Pfam" id="PF00313">
    <property type="entry name" value="CSD"/>
    <property type="match status" value="2"/>
</dbReference>
<dbReference type="GO" id="GO:0005829">
    <property type="term" value="C:cytosol"/>
    <property type="evidence" value="ECO:0007669"/>
    <property type="project" value="UniProtKB-ARBA"/>
</dbReference>
<dbReference type="SUPFAM" id="SSF50249">
    <property type="entry name" value="Nucleic acid-binding proteins"/>
    <property type="match status" value="2"/>
</dbReference>
<dbReference type="GO" id="GO:0003676">
    <property type="term" value="F:nucleic acid binding"/>
    <property type="evidence" value="ECO:0007669"/>
    <property type="project" value="InterPro"/>
</dbReference>
<dbReference type="CDD" id="cd04458">
    <property type="entry name" value="CSP_CDS"/>
    <property type="match status" value="2"/>
</dbReference>
<dbReference type="Gene3D" id="2.40.50.140">
    <property type="entry name" value="Nucleic acid-binding proteins"/>
    <property type="match status" value="2"/>
</dbReference>
<dbReference type="PANTHER" id="PTHR11544">
    <property type="entry name" value="COLD SHOCK DOMAIN CONTAINING PROTEINS"/>
    <property type="match status" value="1"/>
</dbReference>
<dbReference type="AlphaFoldDB" id="A0A8B2PFK1"/>
<dbReference type="InterPro" id="IPR012340">
    <property type="entry name" value="NA-bd_OB-fold"/>
</dbReference>
<proteinExistence type="predicted"/>
<protein>
    <recommendedName>
        <fullName evidence="1">CSD domain-containing protein</fullName>
    </recommendedName>
</protein>
<dbReference type="SMART" id="SM00357">
    <property type="entry name" value="CSP"/>
    <property type="match status" value="2"/>
</dbReference>
<feature type="domain" description="CSD" evidence="1">
    <location>
        <begin position="115"/>
        <end position="180"/>
    </location>
</feature>
<name>A0A8B2PFK1_9PROT</name>
<dbReference type="InterPro" id="IPR011129">
    <property type="entry name" value="CSD"/>
</dbReference>
<evidence type="ECO:0000259" key="1">
    <source>
        <dbReference type="PROSITE" id="PS51857"/>
    </source>
</evidence>
<evidence type="ECO:0000313" key="2">
    <source>
        <dbReference type="EMBL" id="RAN30605.1"/>
    </source>
</evidence>
<accession>A0A8B2PFK1</accession>
<dbReference type="InterPro" id="IPR002059">
    <property type="entry name" value="CSP_DNA-bd"/>
</dbReference>
<gene>
    <name evidence="2" type="ORF">HY3_05505</name>
</gene>
<dbReference type="PRINTS" id="PR00050">
    <property type="entry name" value="COLDSHOCK"/>
</dbReference>
<evidence type="ECO:0000313" key="3">
    <source>
        <dbReference type="Proteomes" id="UP000249123"/>
    </source>
</evidence>
<comment type="caution">
    <text evidence="2">The sequence shown here is derived from an EMBL/GenBank/DDBJ whole genome shotgun (WGS) entry which is preliminary data.</text>
</comment>
<keyword evidence="3" id="KW-1185">Reference proteome</keyword>
<dbReference type="EMBL" id="AWFB01000078">
    <property type="protein sequence ID" value="RAN30605.1"/>
    <property type="molecule type" value="Genomic_DNA"/>
</dbReference>
<organism evidence="2 3">
    <name type="scientific">Hyphomonas pacifica</name>
    <dbReference type="NCBI Taxonomy" id="1280941"/>
    <lineage>
        <taxon>Bacteria</taxon>
        <taxon>Pseudomonadati</taxon>
        <taxon>Pseudomonadota</taxon>
        <taxon>Alphaproteobacteria</taxon>
        <taxon>Hyphomonadales</taxon>
        <taxon>Hyphomonadaceae</taxon>
        <taxon>Hyphomonas</taxon>
    </lineage>
</organism>
<dbReference type="Proteomes" id="UP000249123">
    <property type="component" value="Unassembled WGS sequence"/>
</dbReference>
<dbReference type="PROSITE" id="PS51857">
    <property type="entry name" value="CSD_2"/>
    <property type="match status" value="1"/>
</dbReference>
<sequence>MIGEYGLMTRIAAKPKSEQSPADDAVRVIGRVKWFDAVKGYGFIVAESTSDANLSGDVMLHVSCLRNYGESYADEGARIVCDAVEGERGWQTANIIEMERPRAVVAKEKGIVHEYVDVTLKWFNRTRGYGFVQRDGVDVDIFVHAVVLRKAGYEEIEPGTRLEATIENGAKGEHVSYIKPR</sequence>